<feature type="compositionally biased region" description="Acidic residues" evidence="2">
    <location>
        <begin position="53"/>
        <end position="83"/>
    </location>
</feature>
<dbReference type="OrthoDB" id="9810906at2"/>
<keyword evidence="3" id="KW-0472">Membrane</keyword>
<evidence type="ECO:0000256" key="3">
    <source>
        <dbReference type="SAM" id="Phobius"/>
    </source>
</evidence>
<reference evidence="5 6" key="1">
    <citation type="submission" date="2016-11" db="EMBL/GenBank/DDBJ databases">
        <authorList>
            <person name="Jaros S."/>
            <person name="Januszkiewicz K."/>
            <person name="Wedrychowicz H."/>
        </authorList>
    </citation>
    <scope>NUCLEOTIDE SEQUENCE [LARGE SCALE GENOMIC DNA]</scope>
    <source>
        <strain evidence="5 6">DSM 16010</strain>
    </source>
</reference>
<sequence length="445" mass="49997">MKNILRRVGWTLKRTEKNKNSSPILKILVPALLLILAIGALFMAFNLSGNGSDEEEAAVEETAGESESAEEGDQAEDEGEENGGEAAGENTEAAEEGSTEITISTVGDIMVHDEQYWGAYVEETDSYDFKPWFEHVKPYLEEADLAIGNFETTVAGEDRGYTGYPLFNTPDEIVEDLDYAGFDSIVTSNNHSLDMGAQGLERTVQMLEEHFDVIGTYDAPPEDRHVIKEVDGIKVAMLAFTEMLNGMDGPYTDEEVYNMIDVISEENLTEAIDAAKEDDPDIILTYMHWGPEYVEEPSDYQKEYAQFLADQGVDLIIGSHPHVLQRAEYLESSDGESESFVAYSLGNFISNQRLETIGPDFEPNEDGVILNFDIEKDHESGETVLADVHYTPTWVYRHSDTGDTPFDYEILPVEDFQEDEDLPEDIRERLDRSLERTNSRLNLEQ</sequence>
<dbReference type="CDD" id="cd07381">
    <property type="entry name" value="MPP_CapA"/>
    <property type="match status" value="1"/>
</dbReference>
<dbReference type="STRING" id="1123231.SAMN02745189_01624"/>
<dbReference type="SMART" id="SM00854">
    <property type="entry name" value="PGA_cap"/>
    <property type="match status" value="1"/>
</dbReference>
<organism evidence="5 6">
    <name type="scientific">Lacicoccus alkaliphilus DSM 16010</name>
    <dbReference type="NCBI Taxonomy" id="1123231"/>
    <lineage>
        <taxon>Bacteria</taxon>
        <taxon>Bacillati</taxon>
        <taxon>Bacillota</taxon>
        <taxon>Bacilli</taxon>
        <taxon>Bacillales</taxon>
        <taxon>Salinicoccaceae</taxon>
        <taxon>Lacicoccus</taxon>
    </lineage>
</organism>
<dbReference type="Pfam" id="PF09587">
    <property type="entry name" value="PGA_cap"/>
    <property type="match status" value="1"/>
</dbReference>
<protein>
    <submittedName>
        <fullName evidence="5">Poly-gamma-glutamate synthesis protein (Capsule biosynthesis protein)</fullName>
    </submittedName>
</protein>
<dbReference type="EMBL" id="FRCF01000006">
    <property type="protein sequence ID" value="SHM14769.1"/>
    <property type="molecule type" value="Genomic_DNA"/>
</dbReference>
<feature type="transmembrane region" description="Helical" evidence="3">
    <location>
        <begin position="24"/>
        <end position="45"/>
    </location>
</feature>
<feature type="domain" description="Capsule synthesis protein CapA" evidence="4">
    <location>
        <begin position="102"/>
        <end position="352"/>
    </location>
</feature>
<dbReference type="Gene3D" id="3.60.21.10">
    <property type="match status" value="1"/>
</dbReference>
<dbReference type="AlphaFoldDB" id="A0A1M7GFX7"/>
<proteinExistence type="inferred from homology"/>
<keyword evidence="3" id="KW-1133">Transmembrane helix</keyword>
<dbReference type="PANTHER" id="PTHR33393">
    <property type="entry name" value="POLYGLUTAMINE SYNTHESIS ACCESSORY PROTEIN RV0574C-RELATED"/>
    <property type="match status" value="1"/>
</dbReference>
<dbReference type="InterPro" id="IPR029052">
    <property type="entry name" value="Metallo-depent_PP-like"/>
</dbReference>
<keyword evidence="6" id="KW-1185">Reference proteome</keyword>
<dbReference type="InterPro" id="IPR019079">
    <property type="entry name" value="Capsule_synth_CapA"/>
</dbReference>
<comment type="similarity">
    <text evidence="1">Belongs to the CapA family.</text>
</comment>
<keyword evidence="3" id="KW-0812">Transmembrane</keyword>
<dbReference type="Proteomes" id="UP000184206">
    <property type="component" value="Unassembled WGS sequence"/>
</dbReference>
<dbReference type="InterPro" id="IPR052169">
    <property type="entry name" value="CW_Biosynth-Accessory"/>
</dbReference>
<accession>A0A1M7GFX7</accession>
<dbReference type="PANTHER" id="PTHR33393:SF12">
    <property type="entry name" value="CAPSULE BIOSYNTHESIS PROTEIN CAPA"/>
    <property type="match status" value="1"/>
</dbReference>
<dbReference type="RefSeq" id="WP_084670048.1">
    <property type="nucleotide sequence ID" value="NZ_FRCF01000006.1"/>
</dbReference>
<evidence type="ECO:0000256" key="2">
    <source>
        <dbReference type="SAM" id="MobiDB-lite"/>
    </source>
</evidence>
<evidence type="ECO:0000313" key="5">
    <source>
        <dbReference type="EMBL" id="SHM14769.1"/>
    </source>
</evidence>
<evidence type="ECO:0000256" key="1">
    <source>
        <dbReference type="ARBA" id="ARBA00005662"/>
    </source>
</evidence>
<gene>
    <name evidence="5" type="ORF">SAMN02745189_01624</name>
</gene>
<evidence type="ECO:0000313" key="6">
    <source>
        <dbReference type="Proteomes" id="UP000184206"/>
    </source>
</evidence>
<evidence type="ECO:0000259" key="4">
    <source>
        <dbReference type="SMART" id="SM00854"/>
    </source>
</evidence>
<dbReference type="SUPFAM" id="SSF56300">
    <property type="entry name" value="Metallo-dependent phosphatases"/>
    <property type="match status" value="1"/>
</dbReference>
<name>A0A1M7GFX7_9BACL</name>
<feature type="region of interest" description="Disordered" evidence="2">
    <location>
        <begin position="53"/>
        <end position="105"/>
    </location>
</feature>